<dbReference type="Gene3D" id="1.10.260.40">
    <property type="entry name" value="lambda repressor-like DNA-binding domains"/>
    <property type="match status" value="1"/>
</dbReference>
<organism evidence="1 2">
    <name type="scientific">Rhodococcus gannanensis</name>
    <dbReference type="NCBI Taxonomy" id="1960308"/>
    <lineage>
        <taxon>Bacteria</taxon>
        <taxon>Bacillati</taxon>
        <taxon>Actinomycetota</taxon>
        <taxon>Actinomycetes</taxon>
        <taxon>Mycobacteriales</taxon>
        <taxon>Nocardiaceae</taxon>
        <taxon>Rhodococcus</taxon>
    </lineage>
</organism>
<protein>
    <recommendedName>
        <fullName evidence="3">XRE family transcriptional regulator</fullName>
    </recommendedName>
</protein>
<dbReference type="RefSeq" id="WP_378484588.1">
    <property type="nucleotide sequence ID" value="NZ_JBHUFB010000009.1"/>
</dbReference>
<reference evidence="2" key="1">
    <citation type="journal article" date="2019" name="Int. J. Syst. Evol. Microbiol.">
        <title>The Global Catalogue of Microorganisms (GCM) 10K type strain sequencing project: providing services to taxonomists for standard genome sequencing and annotation.</title>
        <authorList>
            <consortium name="The Broad Institute Genomics Platform"/>
            <consortium name="The Broad Institute Genome Sequencing Center for Infectious Disease"/>
            <person name="Wu L."/>
            <person name="Ma J."/>
        </authorList>
    </citation>
    <scope>NUCLEOTIDE SEQUENCE [LARGE SCALE GENOMIC DNA]</scope>
    <source>
        <strain evidence="2">DT72</strain>
    </source>
</reference>
<sequence>MTYHSPDLRQKLDRLFAYFHRRNDPELTTVEVATMATEHCGTTVSPTLLDAARSGAIDALPPTVADALCDVFGVDRDYLRLTGGRDIDIDQRLRLWTAIRDRGLQHFAARAADLSRDDLEHLIDEVNRFPVDEPH</sequence>
<evidence type="ECO:0000313" key="2">
    <source>
        <dbReference type="Proteomes" id="UP001597286"/>
    </source>
</evidence>
<dbReference type="Proteomes" id="UP001597286">
    <property type="component" value="Unassembled WGS sequence"/>
</dbReference>
<proteinExistence type="predicted"/>
<accession>A0ABW4P2A8</accession>
<dbReference type="EMBL" id="JBHUFB010000009">
    <property type="protein sequence ID" value="MFD1812067.1"/>
    <property type="molecule type" value="Genomic_DNA"/>
</dbReference>
<evidence type="ECO:0000313" key="1">
    <source>
        <dbReference type="EMBL" id="MFD1812067.1"/>
    </source>
</evidence>
<keyword evidence="2" id="KW-1185">Reference proteome</keyword>
<dbReference type="InterPro" id="IPR010982">
    <property type="entry name" value="Lambda_DNA-bd_dom_sf"/>
</dbReference>
<gene>
    <name evidence="1" type="ORF">ACFSJG_07575</name>
</gene>
<name>A0ABW4P2A8_9NOCA</name>
<comment type="caution">
    <text evidence="1">The sequence shown here is derived from an EMBL/GenBank/DDBJ whole genome shotgun (WGS) entry which is preliminary data.</text>
</comment>
<evidence type="ECO:0008006" key="3">
    <source>
        <dbReference type="Google" id="ProtNLM"/>
    </source>
</evidence>